<dbReference type="SUPFAM" id="SSF51126">
    <property type="entry name" value="Pectin lyase-like"/>
    <property type="match status" value="1"/>
</dbReference>
<evidence type="ECO:0000256" key="5">
    <source>
        <dbReference type="ARBA" id="ARBA00023295"/>
    </source>
</evidence>
<organism evidence="9 10">
    <name type="scientific">Sphenostylis stenocarpa</name>
    <dbReference type="NCBI Taxonomy" id="92480"/>
    <lineage>
        <taxon>Eukaryota</taxon>
        <taxon>Viridiplantae</taxon>
        <taxon>Streptophyta</taxon>
        <taxon>Embryophyta</taxon>
        <taxon>Tracheophyta</taxon>
        <taxon>Spermatophyta</taxon>
        <taxon>Magnoliopsida</taxon>
        <taxon>eudicotyledons</taxon>
        <taxon>Gunneridae</taxon>
        <taxon>Pentapetalae</taxon>
        <taxon>rosids</taxon>
        <taxon>fabids</taxon>
        <taxon>Fabales</taxon>
        <taxon>Fabaceae</taxon>
        <taxon>Papilionoideae</taxon>
        <taxon>50 kb inversion clade</taxon>
        <taxon>NPAAA clade</taxon>
        <taxon>indigoferoid/millettioid clade</taxon>
        <taxon>Phaseoleae</taxon>
        <taxon>Sphenostylis</taxon>
    </lineage>
</organism>
<dbReference type="Proteomes" id="UP001189624">
    <property type="component" value="Chromosome 6"/>
</dbReference>
<comment type="subcellular location">
    <subcellularLocation>
        <location evidence="1">Secreted</location>
        <location evidence="1">Cell wall</location>
    </subcellularLocation>
</comment>
<dbReference type="Pfam" id="PF12708">
    <property type="entry name" value="Pect-lyase_RHGA_epim"/>
    <property type="match status" value="1"/>
</dbReference>
<evidence type="ECO:0000259" key="8">
    <source>
        <dbReference type="Pfam" id="PF12708"/>
    </source>
</evidence>
<dbReference type="InterPro" id="IPR012334">
    <property type="entry name" value="Pectin_lyas_fold"/>
</dbReference>
<dbReference type="AlphaFoldDB" id="A0AA86SKF4"/>
<feature type="compositionally biased region" description="Pro residues" evidence="7">
    <location>
        <begin position="32"/>
        <end position="41"/>
    </location>
</feature>
<dbReference type="InterPro" id="IPR024535">
    <property type="entry name" value="RHGA/B-epi-like_pectate_lyase"/>
</dbReference>
<dbReference type="InterPro" id="IPR051801">
    <property type="entry name" value="GH28_Enzymes"/>
</dbReference>
<keyword evidence="4 6" id="KW-0378">Hydrolase</keyword>
<dbReference type="Gene3D" id="2.160.20.10">
    <property type="entry name" value="Single-stranded right-handed beta-helix, Pectin lyase-like"/>
    <property type="match status" value="1"/>
</dbReference>
<sequence length="583" mass="63188">MRPLISVPHAPQTYSDSLTHPSLLPSPRVPQGAPPPSPHPPVSSHRRFLSPLDPDPVASFDSRRCSKRAFSNSNLGIGFKCLSQSMRVGSCFVVLLNCLVNDEIICLFIFQLNCDWIWLSAWSLRLNLGYNPVVALLLLVALSNAVRVSANGGQCGSNPTLDPRPHSVSILEFGAVGDGKTLNTIAFQNAIFYLKSFADKGGAQLYVPPGKWLTGSFNLTSHLTLFLEKGAVIIGTQDPSHWDVIEPLPSYGRGLEVPGGRYQSLINGYMLHDVVVTGNNGTIDGMGMVWWEWYSSHSLNHSRPHLVEIVASDYVVVSNLTFLNAPAYSIHPVYCSHVHIQNVSISTPPESPYTVGIVPDSSDYVCIEDCIVAMGFDAISLKSGWDEYGIAYGRPTENVHIRRVHLHAFSGSALAFGSDMSGGISNVLVEHAHLFNSNSGIEFRTTKGRGGYMKDIVISDIQMENVHTAIAATGNCGSHPDDKFDPNALPVLDHITLRDLTGTNITIAGNFAGIEESPFTNICLTNITLSTNSVSPVTWECSNVSGFSHSVLPEPCPELGNPSYDSSSSCFYLRSISGKTSVQ</sequence>
<accession>A0AA86SKF4</accession>
<dbReference type="GO" id="GO:0005975">
    <property type="term" value="P:carbohydrate metabolic process"/>
    <property type="evidence" value="ECO:0007669"/>
    <property type="project" value="InterPro"/>
</dbReference>
<evidence type="ECO:0000313" key="9">
    <source>
        <dbReference type="EMBL" id="CAJ1963318.1"/>
    </source>
</evidence>
<evidence type="ECO:0000256" key="1">
    <source>
        <dbReference type="ARBA" id="ARBA00004191"/>
    </source>
</evidence>
<protein>
    <recommendedName>
        <fullName evidence="8">Rhamnogalacturonase A/B/Epimerase-like pectate lyase domain-containing protein</fullName>
    </recommendedName>
</protein>
<dbReference type="EMBL" id="OY731403">
    <property type="protein sequence ID" value="CAJ1963318.1"/>
    <property type="molecule type" value="Genomic_DNA"/>
</dbReference>
<keyword evidence="5 6" id="KW-0326">Glycosidase</keyword>
<dbReference type="InterPro" id="IPR011050">
    <property type="entry name" value="Pectin_lyase_fold/virulence"/>
</dbReference>
<evidence type="ECO:0000256" key="3">
    <source>
        <dbReference type="ARBA" id="ARBA00022512"/>
    </source>
</evidence>
<name>A0AA86SKF4_9FABA</name>
<dbReference type="PANTHER" id="PTHR31339">
    <property type="entry name" value="PECTIN LYASE-RELATED"/>
    <property type="match status" value="1"/>
</dbReference>
<dbReference type="InterPro" id="IPR000743">
    <property type="entry name" value="Glyco_hydro_28"/>
</dbReference>
<keyword evidence="3" id="KW-0964">Secreted</keyword>
<evidence type="ECO:0000313" key="10">
    <source>
        <dbReference type="Proteomes" id="UP001189624"/>
    </source>
</evidence>
<dbReference type="GO" id="GO:0004650">
    <property type="term" value="F:polygalacturonase activity"/>
    <property type="evidence" value="ECO:0007669"/>
    <property type="project" value="InterPro"/>
</dbReference>
<dbReference type="Gramene" id="rna-AYBTSS11_LOCUS19709">
    <property type="protein sequence ID" value="CAJ1963318.1"/>
    <property type="gene ID" value="gene-AYBTSS11_LOCUS19709"/>
</dbReference>
<evidence type="ECO:0000256" key="2">
    <source>
        <dbReference type="ARBA" id="ARBA00008834"/>
    </source>
</evidence>
<dbReference type="Pfam" id="PF00295">
    <property type="entry name" value="Glyco_hydro_28"/>
    <property type="match status" value="1"/>
</dbReference>
<reference evidence="9" key="1">
    <citation type="submission" date="2023-10" db="EMBL/GenBank/DDBJ databases">
        <authorList>
            <person name="Domelevo Entfellner J.-B."/>
        </authorList>
    </citation>
    <scope>NUCLEOTIDE SEQUENCE</scope>
</reference>
<dbReference type="PANTHER" id="PTHR31339:SF61">
    <property type="entry name" value="POLYGALACTURONASE_GLYCOSIDE HYDROLASE FAMILY PROTEIN"/>
    <property type="match status" value="1"/>
</dbReference>
<comment type="similarity">
    <text evidence="2 6">Belongs to the glycosyl hydrolase 28 family.</text>
</comment>
<feature type="domain" description="Rhamnogalacturonase A/B/Epimerase-like pectate lyase" evidence="8">
    <location>
        <begin position="168"/>
        <end position="214"/>
    </location>
</feature>
<evidence type="ECO:0000256" key="6">
    <source>
        <dbReference type="RuleBase" id="RU361169"/>
    </source>
</evidence>
<keyword evidence="3" id="KW-0134">Cell wall</keyword>
<feature type="region of interest" description="Disordered" evidence="7">
    <location>
        <begin position="1"/>
        <end position="46"/>
    </location>
</feature>
<gene>
    <name evidence="9" type="ORF">AYBTSS11_LOCUS19709</name>
</gene>
<evidence type="ECO:0000256" key="7">
    <source>
        <dbReference type="SAM" id="MobiDB-lite"/>
    </source>
</evidence>
<keyword evidence="10" id="KW-1185">Reference proteome</keyword>
<proteinExistence type="inferred from homology"/>
<evidence type="ECO:0000256" key="4">
    <source>
        <dbReference type="ARBA" id="ARBA00022801"/>
    </source>
</evidence>